<organism evidence="5 6">
    <name type="scientific">Paracoccus versutus</name>
    <name type="common">Thiobacillus versutus</name>
    <dbReference type="NCBI Taxonomy" id="34007"/>
    <lineage>
        <taxon>Bacteria</taxon>
        <taxon>Pseudomonadati</taxon>
        <taxon>Pseudomonadota</taxon>
        <taxon>Alphaproteobacteria</taxon>
        <taxon>Rhodobacterales</taxon>
        <taxon>Paracoccaceae</taxon>
        <taxon>Paracoccus</taxon>
    </lineage>
</organism>
<sequence length="423" mass="45801">MSSRPPGISIVIHPDTKGLFRAALVGPGSAIRTALEIIAQSPGNHLRRIDSRWNIAFTRVDLPPDEGTGCWKLISIGDEIYMIVTDCDYVSTRFEKVPSEGLVEFHFLLEGSVELAMPRPEEPGLTASTIMACHQAPGVSYDVCCLPGRFRMISLYVRPELLADSFGFGAQPGSRAERLMRPAAGAMALVEAATTVKIVTALRDVFALEFNSQRDLMMVVARIFELLSLTTAALEADPVDSNSGIAFTERRLAMFARAQEILSDDAGGRLTIADLARELGTNSTKMLADPDIPIAPIAHMVGYDHQASLTTAFKTHFGLPPKRRASWPRLPASAPIRRLEIGAGPGAKSGRGPGSQLGAHAPQFGKQFHLQHPLEIRDSRRAPGAALEADHALDRSDVVEAPAAEVILEIDQFFGDFIGFPVF</sequence>
<protein>
    <submittedName>
        <fullName evidence="5">AraC-like DNA-binding protein</fullName>
    </submittedName>
</protein>
<name>A0A3D9XRT3_PARVE</name>
<comment type="caution">
    <text evidence="5">The sequence shown here is derived from an EMBL/GenBank/DDBJ whole genome shotgun (WGS) entry which is preliminary data.</text>
</comment>
<dbReference type="Gene3D" id="1.10.10.60">
    <property type="entry name" value="Homeodomain-like"/>
    <property type="match status" value="1"/>
</dbReference>
<dbReference type="EMBL" id="QTUJ01000001">
    <property type="protein sequence ID" value="REF73147.1"/>
    <property type="molecule type" value="Genomic_DNA"/>
</dbReference>
<feature type="compositionally biased region" description="Gly residues" evidence="3">
    <location>
        <begin position="343"/>
        <end position="355"/>
    </location>
</feature>
<dbReference type="PANTHER" id="PTHR47893">
    <property type="entry name" value="REGULATORY PROTEIN PCHR"/>
    <property type="match status" value="1"/>
</dbReference>
<dbReference type="PANTHER" id="PTHR47893:SF1">
    <property type="entry name" value="REGULATORY PROTEIN PCHR"/>
    <property type="match status" value="1"/>
</dbReference>
<dbReference type="SUPFAM" id="SSF46689">
    <property type="entry name" value="Homeodomain-like"/>
    <property type="match status" value="1"/>
</dbReference>
<dbReference type="AlphaFoldDB" id="A0A3D9XRT3"/>
<feature type="region of interest" description="Disordered" evidence="3">
    <location>
        <begin position="342"/>
        <end position="361"/>
    </location>
</feature>
<evidence type="ECO:0000256" key="3">
    <source>
        <dbReference type="SAM" id="MobiDB-lite"/>
    </source>
</evidence>
<dbReference type="InterPro" id="IPR053142">
    <property type="entry name" value="PchR_regulatory_protein"/>
</dbReference>
<evidence type="ECO:0000256" key="1">
    <source>
        <dbReference type="ARBA" id="ARBA00023015"/>
    </source>
</evidence>
<evidence type="ECO:0000313" key="5">
    <source>
        <dbReference type="EMBL" id="REF73147.1"/>
    </source>
</evidence>
<evidence type="ECO:0000313" key="6">
    <source>
        <dbReference type="Proteomes" id="UP000256941"/>
    </source>
</evidence>
<proteinExistence type="predicted"/>
<keyword evidence="2" id="KW-0804">Transcription</keyword>
<dbReference type="Proteomes" id="UP000256941">
    <property type="component" value="Unassembled WGS sequence"/>
</dbReference>
<dbReference type="GO" id="GO:0003700">
    <property type="term" value="F:DNA-binding transcription factor activity"/>
    <property type="evidence" value="ECO:0007669"/>
    <property type="project" value="InterPro"/>
</dbReference>
<dbReference type="PROSITE" id="PS01124">
    <property type="entry name" value="HTH_ARAC_FAMILY_2"/>
    <property type="match status" value="1"/>
</dbReference>
<gene>
    <name evidence="5" type="ORF">BDD41_1675</name>
</gene>
<dbReference type="GO" id="GO:0043565">
    <property type="term" value="F:sequence-specific DNA binding"/>
    <property type="evidence" value="ECO:0007669"/>
    <property type="project" value="InterPro"/>
</dbReference>
<reference evidence="5 6" key="1">
    <citation type="submission" date="2018-08" db="EMBL/GenBank/DDBJ databases">
        <title>Genomic Encyclopedia of Archaeal and Bacterial Type Strains, Phase II (KMG-II): from individual species to whole genera.</title>
        <authorList>
            <person name="Goeker M."/>
        </authorList>
    </citation>
    <scope>NUCLEOTIDE SEQUENCE [LARGE SCALE GENOMIC DNA]</scope>
    <source>
        <strain evidence="5 6">DSM 17099</strain>
    </source>
</reference>
<accession>A0A3D9XRT3</accession>
<evidence type="ECO:0000256" key="2">
    <source>
        <dbReference type="ARBA" id="ARBA00023163"/>
    </source>
</evidence>
<keyword evidence="5" id="KW-0238">DNA-binding</keyword>
<evidence type="ECO:0000259" key="4">
    <source>
        <dbReference type="PROSITE" id="PS01124"/>
    </source>
</evidence>
<feature type="domain" description="HTH araC/xylS-type" evidence="4">
    <location>
        <begin position="285"/>
        <end position="327"/>
    </location>
</feature>
<dbReference type="InterPro" id="IPR009057">
    <property type="entry name" value="Homeodomain-like_sf"/>
</dbReference>
<dbReference type="InterPro" id="IPR018060">
    <property type="entry name" value="HTH_AraC"/>
</dbReference>
<keyword evidence="1" id="KW-0805">Transcription regulation</keyword>